<protein>
    <submittedName>
        <fullName evidence="3">Uncharacterized protein</fullName>
    </submittedName>
</protein>
<reference evidence="3" key="1">
    <citation type="submission" date="2020-07" db="EMBL/GenBank/DDBJ databases">
        <authorList>
            <person name="Lin J."/>
        </authorList>
    </citation>
    <scope>NUCLEOTIDE SEQUENCE</scope>
</reference>
<feature type="transmembrane region" description="Helical" evidence="2">
    <location>
        <begin position="205"/>
        <end position="225"/>
    </location>
</feature>
<keyword evidence="2" id="KW-0472">Membrane</keyword>
<gene>
    <name evidence="3" type="ORF">CB5_LOCUS9005</name>
</gene>
<keyword evidence="2" id="KW-1133">Transmembrane helix</keyword>
<feature type="transmembrane region" description="Helical" evidence="2">
    <location>
        <begin position="127"/>
        <end position="153"/>
    </location>
</feature>
<feature type="region of interest" description="Disordered" evidence="1">
    <location>
        <begin position="1"/>
        <end position="21"/>
    </location>
</feature>
<organism evidence="3">
    <name type="scientific">Ananas comosus var. bracteatus</name>
    <name type="common">red pineapple</name>
    <dbReference type="NCBI Taxonomy" id="296719"/>
    <lineage>
        <taxon>Eukaryota</taxon>
        <taxon>Viridiplantae</taxon>
        <taxon>Streptophyta</taxon>
        <taxon>Embryophyta</taxon>
        <taxon>Tracheophyta</taxon>
        <taxon>Spermatophyta</taxon>
        <taxon>Magnoliopsida</taxon>
        <taxon>Liliopsida</taxon>
        <taxon>Poales</taxon>
        <taxon>Bromeliaceae</taxon>
        <taxon>Bromelioideae</taxon>
        <taxon>Ananas</taxon>
    </lineage>
</organism>
<name>A0A6V7P569_ANACO</name>
<proteinExistence type="predicted"/>
<dbReference type="AlphaFoldDB" id="A0A6V7P569"/>
<feature type="transmembrane region" description="Helical" evidence="2">
    <location>
        <begin position="165"/>
        <end position="185"/>
    </location>
</feature>
<accession>A0A6V7P569</accession>
<keyword evidence="2" id="KW-0812">Transmembrane</keyword>
<feature type="transmembrane region" description="Helical" evidence="2">
    <location>
        <begin position="63"/>
        <end position="82"/>
    </location>
</feature>
<sequence length="255" mass="27822">MEESNKKQRRAKGGDQNPQKFIKNGKELKRGSSYLVSSGPGLKRAAKGAGVIRAGFFAIGRKYPFSFSFSLFFFLSFVIFLLTPTLLTPTLLALPSVALHSSASTLTDAPAALLRCPLPASPSFLRLLHWLASSFLFVLAFECLALLPFLALLALASLASSSRPFFILLLALLPFLALQALILLLTSGLRWRIPHLRPSQAPQTIVTISLMLGMIFGFLAGGVFFSYKIGVEGKDVVVSLKDYSPAREMRVSKKI</sequence>
<dbReference type="EMBL" id="LR862145">
    <property type="protein sequence ID" value="CAD1825794.1"/>
    <property type="molecule type" value="Genomic_DNA"/>
</dbReference>
<evidence type="ECO:0000313" key="3">
    <source>
        <dbReference type="EMBL" id="CAD1825794.1"/>
    </source>
</evidence>
<evidence type="ECO:0000256" key="2">
    <source>
        <dbReference type="SAM" id="Phobius"/>
    </source>
</evidence>
<evidence type="ECO:0000256" key="1">
    <source>
        <dbReference type="SAM" id="MobiDB-lite"/>
    </source>
</evidence>